<dbReference type="InterPro" id="IPR036249">
    <property type="entry name" value="Thioredoxin-like_sf"/>
</dbReference>
<dbReference type="Proteomes" id="UP001056500">
    <property type="component" value="Chromosome"/>
</dbReference>
<accession>A0ABY4WIF1</accession>
<dbReference type="Pfam" id="PF00462">
    <property type="entry name" value="Glutaredoxin"/>
    <property type="match status" value="1"/>
</dbReference>
<evidence type="ECO:0000259" key="1">
    <source>
        <dbReference type="Pfam" id="PF00462"/>
    </source>
</evidence>
<dbReference type="PROSITE" id="PS51354">
    <property type="entry name" value="GLUTAREDOXIN_2"/>
    <property type="match status" value="1"/>
</dbReference>
<dbReference type="PANTHER" id="PTHR34386">
    <property type="entry name" value="GLUTAREDOXIN"/>
    <property type="match status" value="1"/>
</dbReference>
<reference evidence="2" key="1">
    <citation type="submission" date="2022-06" db="EMBL/GenBank/DDBJ databases">
        <title>Genome sequencing of Brevibacillus sp. BB3-R1.</title>
        <authorList>
            <person name="Heo J."/>
            <person name="Lee D."/>
            <person name="Won M."/>
            <person name="Han B.-H."/>
            <person name="Hong S.-B."/>
            <person name="Kwon S.-W."/>
        </authorList>
    </citation>
    <scope>NUCLEOTIDE SEQUENCE</scope>
    <source>
        <strain evidence="2">BB3-R1</strain>
    </source>
</reference>
<keyword evidence="3" id="KW-1185">Reference proteome</keyword>
<feature type="domain" description="Glutaredoxin" evidence="1">
    <location>
        <begin position="7"/>
        <end position="62"/>
    </location>
</feature>
<dbReference type="RefSeq" id="WP_251873982.1">
    <property type="nucleotide sequence ID" value="NZ_CP098755.1"/>
</dbReference>
<dbReference type="PANTHER" id="PTHR34386:SF1">
    <property type="entry name" value="GLUTAREDOXIN-LIKE PROTEIN NRDH"/>
    <property type="match status" value="1"/>
</dbReference>
<organism evidence="2 3">
    <name type="scientific">Brevibacillus ruminantium</name>
    <dbReference type="NCBI Taxonomy" id="2950604"/>
    <lineage>
        <taxon>Bacteria</taxon>
        <taxon>Bacillati</taxon>
        <taxon>Bacillota</taxon>
        <taxon>Bacilli</taxon>
        <taxon>Bacillales</taxon>
        <taxon>Paenibacillaceae</taxon>
        <taxon>Brevibacillus</taxon>
    </lineage>
</organism>
<evidence type="ECO:0000313" key="2">
    <source>
        <dbReference type="EMBL" id="USG66877.1"/>
    </source>
</evidence>
<proteinExistence type="predicted"/>
<dbReference type="Gene3D" id="3.40.30.10">
    <property type="entry name" value="Glutaredoxin"/>
    <property type="match status" value="1"/>
</dbReference>
<dbReference type="InterPro" id="IPR051548">
    <property type="entry name" value="Grx-like_ET"/>
</dbReference>
<protein>
    <submittedName>
        <fullName evidence="2">Glutaredoxin family protein</fullName>
    </submittedName>
</protein>
<dbReference type="EMBL" id="CP098755">
    <property type="protein sequence ID" value="USG66877.1"/>
    <property type="molecule type" value="Genomic_DNA"/>
</dbReference>
<sequence length="90" mass="10105">MAADRKVVVWSKQGCHFCNEVKEYLEKHQIPYENISVDGNDSLRDVLQAKYSIRHVPVVEVGTGTSYVAWVDLQLGRLESLLAVTATEKA</sequence>
<evidence type="ECO:0000313" key="3">
    <source>
        <dbReference type="Proteomes" id="UP001056500"/>
    </source>
</evidence>
<dbReference type="InterPro" id="IPR002109">
    <property type="entry name" value="Glutaredoxin"/>
</dbReference>
<gene>
    <name evidence="2" type="ORF">NDK47_06145</name>
</gene>
<dbReference type="CDD" id="cd02976">
    <property type="entry name" value="NrdH"/>
    <property type="match status" value="1"/>
</dbReference>
<dbReference type="SUPFAM" id="SSF52833">
    <property type="entry name" value="Thioredoxin-like"/>
    <property type="match status" value="1"/>
</dbReference>
<name>A0ABY4WIF1_9BACL</name>